<dbReference type="InterPro" id="IPR039506">
    <property type="entry name" value="SPOB_a"/>
</dbReference>
<evidence type="ECO:0000259" key="8">
    <source>
        <dbReference type="PROSITE" id="PS50109"/>
    </source>
</evidence>
<evidence type="ECO:0000256" key="3">
    <source>
        <dbReference type="ARBA" id="ARBA00022553"/>
    </source>
</evidence>
<dbReference type="PANTHER" id="PTHR43065">
    <property type="entry name" value="SENSOR HISTIDINE KINASE"/>
    <property type="match status" value="1"/>
</dbReference>
<keyword evidence="6" id="KW-0902">Two-component regulatory system</keyword>
<evidence type="ECO:0000256" key="5">
    <source>
        <dbReference type="ARBA" id="ARBA00022777"/>
    </source>
</evidence>
<evidence type="ECO:0000313" key="10">
    <source>
        <dbReference type="Proteomes" id="UP000093514"/>
    </source>
</evidence>
<proteinExistence type="predicted"/>
<dbReference type="EMBL" id="LWDV01000005">
    <property type="protein sequence ID" value="OCL28471.1"/>
    <property type="molecule type" value="Genomic_DNA"/>
</dbReference>
<sequence length="282" mass="32405">MDKLNKSSMYQMIVIILMQTMLLLFMATWKEIDLFGISYDKLLNIVIFVVVGLSLLSLIVVKEIYKVIEYETEFKIQQIKLEENKRLIQTLRSQKHDFLNHLQTIYGMVQLNKQDKVKEYIKSLNNDLSEIKFTSDGLSNSILDSILIPKKLEAIKQGVSFTYKVERGVEDVDFPLDKLFRIVSNLVDNAIDAMEGFNGKKEIRLIGKNNGDNYHLSVYNIGPIIEEELQHQIFEPGFSTKGDGRGFGLHIIKSLIEEREGKLELKSEAGFGTEFTCILKKK</sequence>
<feature type="transmembrane region" description="Helical" evidence="7">
    <location>
        <begin position="42"/>
        <end position="61"/>
    </location>
</feature>
<comment type="catalytic activity">
    <reaction evidence="1">
        <text>ATP + protein L-histidine = ADP + protein N-phospho-L-histidine.</text>
        <dbReference type="EC" id="2.7.13.3"/>
    </reaction>
</comment>
<comment type="caution">
    <text evidence="9">The sequence shown here is derived from an EMBL/GenBank/DDBJ whole genome shotgun (WGS) entry which is preliminary data.</text>
</comment>
<dbReference type="RefSeq" id="WP_068714567.1">
    <property type="nucleotide sequence ID" value="NZ_LWDV01000005.1"/>
</dbReference>
<dbReference type="SMART" id="SM00387">
    <property type="entry name" value="HATPase_c"/>
    <property type="match status" value="1"/>
</dbReference>
<keyword evidence="7" id="KW-1133">Transmembrane helix</keyword>
<gene>
    <name evidence="9" type="ORF">U472_00870</name>
</gene>
<dbReference type="InterPro" id="IPR005467">
    <property type="entry name" value="His_kinase_dom"/>
</dbReference>
<dbReference type="SUPFAM" id="SSF55874">
    <property type="entry name" value="ATPase domain of HSP90 chaperone/DNA topoisomerase II/histidine kinase"/>
    <property type="match status" value="1"/>
</dbReference>
<keyword evidence="3" id="KW-0597">Phosphoprotein</keyword>
<evidence type="ECO:0000256" key="7">
    <source>
        <dbReference type="SAM" id="Phobius"/>
    </source>
</evidence>
<dbReference type="AlphaFoldDB" id="A0A1C0ACV7"/>
<evidence type="ECO:0000313" key="9">
    <source>
        <dbReference type="EMBL" id="OCL28471.1"/>
    </source>
</evidence>
<evidence type="ECO:0000256" key="4">
    <source>
        <dbReference type="ARBA" id="ARBA00022679"/>
    </source>
</evidence>
<accession>A0A1C0ACV7</accession>
<dbReference type="PROSITE" id="PS50109">
    <property type="entry name" value="HIS_KIN"/>
    <property type="match status" value="1"/>
</dbReference>
<feature type="transmembrane region" description="Helical" evidence="7">
    <location>
        <begin position="12"/>
        <end position="30"/>
    </location>
</feature>
<keyword evidence="10" id="KW-1185">Reference proteome</keyword>
<keyword evidence="4" id="KW-0808">Transferase</keyword>
<evidence type="ECO:0000256" key="1">
    <source>
        <dbReference type="ARBA" id="ARBA00000085"/>
    </source>
</evidence>
<dbReference type="InterPro" id="IPR036890">
    <property type="entry name" value="HATPase_C_sf"/>
</dbReference>
<dbReference type="EC" id="2.7.13.3" evidence="2"/>
<dbReference type="Pfam" id="PF02518">
    <property type="entry name" value="HATPase_c"/>
    <property type="match status" value="1"/>
</dbReference>
<dbReference type="Gene3D" id="3.30.565.10">
    <property type="entry name" value="Histidine kinase-like ATPase, C-terminal domain"/>
    <property type="match status" value="1"/>
</dbReference>
<evidence type="ECO:0000256" key="6">
    <source>
        <dbReference type="ARBA" id="ARBA00023012"/>
    </source>
</evidence>
<protein>
    <recommendedName>
        <fullName evidence="2">histidine kinase</fullName>
        <ecNumber evidence="2">2.7.13.3</ecNumber>
    </recommendedName>
</protein>
<dbReference type="GO" id="GO:0000155">
    <property type="term" value="F:phosphorelay sensor kinase activity"/>
    <property type="evidence" value="ECO:0007669"/>
    <property type="project" value="InterPro"/>
</dbReference>
<keyword evidence="5 9" id="KW-0418">Kinase</keyword>
<dbReference type="Proteomes" id="UP000093514">
    <property type="component" value="Unassembled WGS sequence"/>
</dbReference>
<dbReference type="Pfam" id="PF14689">
    <property type="entry name" value="SPOB_a"/>
    <property type="match status" value="1"/>
</dbReference>
<dbReference type="Gene3D" id="1.10.287.130">
    <property type="match status" value="1"/>
</dbReference>
<name>A0A1C0ACV7_9FIRM</name>
<organism evidence="9 10">
    <name type="scientific">Orenia metallireducens</name>
    <dbReference type="NCBI Taxonomy" id="1413210"/>
    <lineage>
        <taxon>Bacteria</taxon>
        <taxon>Bacillati</taxon>
        <taxon>Bacillota</taxon>
        <taxon>Clostridia</taxon>
        <taxon>Halanaerobiales</taxon>
        <taxon>Halobacteroidaceae</taxon>
        <taxon>Orenia</taxon>
    </lineage>
</organism>
<dbReference type="PRINTS" id="PR00344">
    <property type="entry name" value="BCTRLSENSOR"/>
</dbReference>
<keyword evidence="7" id="KW-0812">Transmembrane</keyword>
<dbReference type="InterPro" id="IPR004358">
    <property type="entry name" value="Sig_transdc_His_kin-like_C"/>
</dbReference>
<dbReference type="OrthoDB" id="1634477at2"/>
<evidence type="ECO:0000256" key="2">
    <source>
        <dbReference type="ARBA" id="ARBA00012438"/>
    </source>
</evidence>
<dbReference type="SUPFAM" id="SSF55890">
    <property type="entry name" value="Sporulation response regulatory protein Spo0B"/>
    <property type="match status" value="1"/>
</dbReference>
<dbReference type="InterPro" id="IPR016120">
    <property type="entry name" value="Sig_transdc_His_kin_SpoOB"/>
</dbReference>
<reference evidence="9 10" key="2">
    <citation type="submission" date="2016-08" db="EMBL/GenBank/DDBJ databases">
        <title>Orenia metallireducens sp. nov. strain Z6, a Novel Metal-reducing Firmicute from the Deep Subsurface.</title>
        <authorList>
            <person name="Maxim B.I."/>
            <person name="Kenneth K."/>
            <person name="Flynn T.M."/>
            <person name="Oloughlin E.J."/>
            <person name="Locke R.A."/>
            <person name="Weber J.R."/>
            <person name="Egan S.M."/>
            <person name="Mackie R.I."/>
            <person name="Cann I.K."/>
        </authorList>
    </citation>
    <scope>NUCLEOTIDE SEQUENCE [LARGE SCALE GENOMIC DNA]</scope>
    <source>
        <strain evidence="9 10">Z6</strain>
    </source>
</reference>
<feature type="domain" description="Histidine kinase" evidence="8">
    <location>
        <begin position="177"/>
        <end position="282"/>
    </location>
</feature>
<reference evidence="10" key="1">
    <citation type="submission" date="2016-07" db="EMBL/GenBank/DDBJ databases">
        <authorList>
            <person name="Florea S."/>
            <person name="Webb J.S."/>
            <person name="Jaromczyk J."/>
            <person name="Schardl C.L."/>
        </authorList>
    </citation>
    <scope>NUCLEOTIDE SEQUENCE [LARGE SCALE GENOMIC DNA]</scope>
    <source>
        <strain evidence="10">Z6</strain>
    </source>
</reference>
<dbReference type="InterPro" id="IPR003594">
    <property type="entry name" value="HATPase_dom"/>
</dbReference>
<keyword evidence="7" id="KW-0472">Membrane</keyword>